<feature type="signal peptide" evidence="1">
    <location>
        <begin position="1"/>
        <end position="25"/>
    </location>
</feature>
<accession>A0A7D4P2T1</accession>
<feature type="chain" id="PRO_5028863707" evidence="1">
    <location>
        <begin position="26"/>
        <end position="303"/>
    </location>
</feature>
<dbReference type="PANTHER" id="PTHR42886">
    <property type="entry name" value="RE40534P-RELATED"/>
    <property type="match status" value="1"/>
</dbReference>
<evidence type="ECO:0000259" key="2">
    <source>
        <dbReference type="Pfam" id="PF12697"/>
    </source>
</evidence>
<keyword evidence="1" id="KW-0732">Signal</keyword>
<gene>
    <name evidence="3" type="ORF">HQN79_00400</name>
</gene>
<dbReference type="RefSeq" id="WP_173283727.1">
    <property type="nucleotide sequence ID" value="NZ_CP054020.1"/>
</dbReference>
<dbReference type="KEGG" id="txa:HQN79_00400"/>
<dbReference type="GO" id="GO:0016787">
    <property type="term" value="F:hydrolase activity"/>
    <property type="evidence" value="ECO:0007669"/>
    <property type="project" value="UniProtKB-KW"/>
</dbReference>
<reference evidence="3 4" key="1">
    <citation type="submission" date="2020-05" db="EMBL/GenBank/DDBJ databases">
        <title>Thiomicrorhabdus sediminis sp.nov. and Thiomicrorhabdus xiamenensis sp.nov., novel sulfur-oxidizing bacteria isolated from coastal sediment.</title>
        <authorList>
            <person name="Liu X."/>
        </authorList>
    </citation>
    <scope>NUCLEOTIDE SEQUENCE [LARGE SCALE GENOMIC DNA]</scope>
    <source>
        <strain evidence="3 4">G2</strain>
    </source>
</reference>
<dbReference type="SUPFAM" id="SSF53474">
    <property type="entry name" value="alpha/beta-Hydrolases"/>
    <property type="match status" value="1"/>
</dbReference>
<sequence length="303" mass="32826">MKKLLTALFTAAAITTASWAPTAMAADVKEVTQQQHGLTLNANLLMADGKGFSDEMVLLTHGTLTHKERSTYAALQKNLAAQGVSSLSINLSLGLDNRHGEYDCAVPHTHKHTDALQEIGYWMDWLKQQGTEKVVLMGHSRGGNQTAWYAAEHDSDMIDKVILIAPATGAQQSADEYAQKAGTSLQPILDKAQKLVAEGKGDQMLDKTYFIYCKDAQVTAAAFADYYTVKPQFDTPTLLQNPHKPTLVVMGSDDDVVPDLPQAIQPLVEAGKVSSVTVEDAGHFFMDFANEDLATAAAEFIAE</sequence>
<dbReference type="InterPro" id="IPR029058">
    <property type="entry name" value="AB_hydrolase_fold"/>
</dbReference>
<feature type="domain" description="AB hydrolase-1" evidence="2">
    <location>
        <begin position="57"/>
        <end position="294"/>
    </location>
</feature>
<evidence type="ECO:0000313" key="4">
    <source>
        <dbReference type="Proteomes" id="UP000504724"/>
    </source>
</evidence>
<dbReference type="InterPro" id="IPR000073">
    <property type="entry name" value="AB_hydrolase_1"/>
</dbReference>
<dbReference type="Gene3D" id="3.40.50.1820">
    <property type="entry name" value="alpha/beta hydrolase"/>
    <property type="match status" value="1"/>
</dbReference>
<keyword evidence="3" id="KW-0378">Hydrolase</keyword>
<organism evidence="3 4">
    <name type="scientific">Thiomicrorhabdus xiamenensis</name>
    <dbReference type="NCBI Taxonomy" id="2739063"/>
    <lineage>
        <taxon>Bacteria</taxon>
        <taxon>Pseudomonadati</taxon>
        <taxon>Pseudomonadota</taxon>
        <taxon>Gammaproteobacteria</taxon>
        <taxon>Thiotrichales</taxon>
        <taxon>Piscirickettsiaceae</taxon>
        <taxon>Thiomicrorhabdus</taxon>
    </lineage>
</organism>
<dbReference type="Pfam" id="PF12697">
    <property type="entry name" value="Abhydrolase_6"/>
    <property type="match status" value="1"/>
</dbReference>
<evidence type="ECO:0000256" key="1">
    <source>
        <dbReference type="SAM" id="SignalP"/>
    </source>
</evidence>
<evidence type="ECO:0000313" key="3">
    <source>
        <dbReference type="EMBL" id="QKI88136.1"/>
    </source>
</evidence>
<dbReference type="Proteomes" id="UP000504724">
    <property type="component" value="Chromosome"/>
</dbReference>
<dbReference type="AlphaFoldDB" id="A0A7D4P2T1"/>
<protein>
    <submittedName>
        <fullName evidence="3">Alpha/beta hydrolase</fullName>
    </submittedName>
</protein>
<dbReference type="PANTHER" id="PTHR42886:SF29">
    <property type="entry name" value="PUMMELIG, ISOFORM A"/>
    <property type="match status" value="1"/>
</dbReference>
<proteinExistence type="predicted"/>
<keyword evidence="4" id="KW-1185">Reference proteome</keyword>
<name>A0A7D4P2T1_9GAMM</name>
<dbReference type="EMBL" id="CP054020">
    <property type="protein sequence ID" value="QKI88136.1"/>
    <property type="molecule type" value="Genomic_DNA"/>
</dbReference>